<name>A0A5M9J7R6_MONFR</name>
<dbReference type="EMBL" id="VICG01000016">
    <property type="protein sequence ID" value="KAA8563666.1"/>
    <property type="molecule type" value="Genomic_DNA"/>
</dbReference>
<keyword evidence="3" id="KW-1185">Reference proteome</keyword>
<accession>A0A5M9J7R6</accession>
<dbReference type="Proteomes" id="UP000322873">
    <property type="component" value="Unassembled WGS sequence"/>
</dbReference>
<evidence type="ECO:0000313" key="2">
    <source>
        <dbReference type="EMBL" id="KAA8563666.1"/>
    </source>
</evidence>
<proteinExistence type="predicted"/>
<evidence type="ECO:0000256" key="1">
    <source>
        <dbReference type="SAM" id="Coils"/>
    </source>
</evidence>
<sequence>MAILKTEQGDIEVRIKRHPDDTYYDEYIKVEDKDKDFDESCERYIIPEPGTTYSIETTLKNGFCFDKYGGIGAQLSFLGGKIVSRNCFWNTFRNSKIKTDISKTIQCVNVEVDGEKMIGARFALRALEVDWRKECSKAHSRSINPAKLKAKKIRHKGKANQPDTRNLWDAKKVDPDSYQKRGISSAIGFNGGEQSKVSRDAKSETWIIDRGFVGTIYQSDRVTAYLRVSCFGTFEFHCRNAGFVEQVGMIKYPSPPPLYYSSWNVLSDGERKAALQGLQRLSKEQWHEDQEKMYAEERQKAFQSLQDKKKSREQGNAPRQFENMIGRIINLDDDDDDDDYIMIVSATKNPTLIPAAKKAEASPPDEGLLKKKAALEKLNEEIAQEERLLKMKRERDALQVGIDAAKCKKRVKTE</sequence>
<dbReference type="AlphaFoldDB" id="A0A5M9J7R6"/>
<organism evidence="2 3">
    <name type="scientific">Monilinia fructicola</name>
    <name type="common">Brown rot fungus</name>
    <name type="synonym">Ciboria fructicola</name>
    <dbReference type="NCBI Taxonomy" id="38448"/>
    <lineage>
        <taxon>Eukaryota</taxon>
        <taxon>Fungi</taxon>
        <taxon>Dikarya</taxon>
        <taxon>Ascomycota</taxon>
        <taxon>Pezizomycotina</taxon>
        <taxon>Leotiomycetes</taxon>
        <taxon>Helotiales</taxon>
        <taxon>Sclerotiniaceae</taxon>
        <taxon>Monilinia</taxon>
    </lineage>
</organism>
<keyword evidence="1" id="KW-0175">Coiled coil</keyword>
<gene>
    <name evidence="2" type="ORF">EYC84_011687</name>
</gene>
<evidence type="ECO:0000313" key="3">
    <source>
        <dbReference type="Proteomes" id="UP000322873"/>
    </source>
</evidence>
<reference evidence="2 3" key="1">
    <citation type="submission" date="2019-06" db="EMBL/GenBank/DDBJ databases">
        <title>Genome Sequence of the Brown Rot Fungal Pathogen Monilinia fructicola.</title>
        <authorList>
            <person name="De Miccolis Angelini R.M."/>
            <person name="Landi L."/>
            <person name="Abate D."/>
            <person name="Pollastro S."/>
            <person name="Romanazzi G."/>
            <person name="Faretra F."/>
        </authorList>
    </citation>
    <scope>NUCLEOTIDE SEQUENCE [LARGE SCALE GENOMIC DNA]</scope>
    <source>
        <strain evidence="2 3">Mfrc123</strain>
    </source>
</reference>
<comment type="caution">
    <text evidence="2">The sequence shown here is derived from an EMBL/GenBank/DDBJ whole genome shotgun (WGS) entry which is preliminary data.</text>
</comment>
<dbReference type="VEuPathDB" id="FungiDB:MFRU_052g00430"/>
<protein>
    <submittedName>
        <fullName evidence="2">Uncharacterized protein</fullName>
    </submittedName>
</protein>
<feature type="coiled-coil region" evidence="1">
    <location>
        <begin position="368"/>
        <end position="395"/>
    </location>
</feature>